<reference evidence="3 4" key="1">
    <citation type="submission" date="2019-01" db="EMBL/GenBank/DDBJ databases">
        <title>Nocardioides guangzhouensis sp. nov., an actinobacterium isolated from soil.</title>
        <authorList>
            <person name="Fu Y."/>
            <person name="Cai Y."/>
            <person name="Lin Z."/>
            <person name="Chen P."/>
        </authorList>
    </citation>
    <scope>NUCLEOTIDE SEQUENCE [LARGE SCALE GENOMIC DNA]</scope>
    <source>
        <strain evidence="3 4">NBRC 105384</strain>
    </source>
</reference>
<feature type="transmembrane region" description="Helical" evidence="2">
    <location>
        <begin position="101"/>
        <end position="120"/>
    </location>
</feature>
<feature type="region of interest" description="Disordered" evidence="1">
    <location>
        <begin position="59"/>
        <end position="85"/>
    </location>
</feature>
<dbReference type="EMBL" id="SDPU01000013">
    <property type="protein sequence ID" value="RYU13948.1"/>
    <property type="molecule type" value="Genomic_DNA"/>
</dbReference>
<keyword evidence="2" id="KW-1133">Transmembrane helix</keyword>
<feature type="compositionally biased region" description="Low complexity" evidence="1">
    <location>
        <begin position="261"/>
        <end position="285"/>
    </location>
</feature>
<keyword evidence="2" id="KW-0812">Transmembrane</keyword>
<comment type="caution">
    <text evidence="3">The sequence shown here is derived from an EMBL/GenBank/DDBJ whole genome shotgun (WGS) entry which is preliminary data.</text>
</comment>
<feature type="transmembrane region" description="Helical" evidence="2">
    <location>
        <begin position="126"/>
        <end position="144"/>
    </location>
</feature>
<dbReference type="Proteomes" id="UP000291189">
    <property type="component" value="Unassembled WGS sequence"/>
</dbReference>
<organism evidence="3 4">
    <name type="scientific">Nocardioides iriomotensis</name>
    <dbReference type="NCBI Taxonomy" id="715784"/>
    <lineage>
        <taxon>Bacteria</taxon>
        <taxon>Bacillati</taxon>
        <taxon>Actinomycetota</taxon>
        <taxon>Actinomycetes</taxon>
        <taxon>Propionibacteriales</taxon>
        <taxon>Nocardioidaceae</taxon>
        <taxon>Nocardioides</taxon>
    </lineage>
</organism>
<evidence type="ECO:0000256" key="1">
    <source>
        <dbReference type="SAM" id="MobiDB-lite"/>
    </source>
</evidence>
<protein>
    <submittedName>
        <fullName evidence="3">Uncharacterized protein</fullName>
    </submittedName>
</protein>
<gene>
    <name evidence="3" type="ORF">ETU37_05360</name>
</gene>
<dbReference type="AlphaFoldDB" id="A0A4Q5J7S9"/>
<sequence>MDLSGVIFAVLALAWAVYLIPKALKHHDEVARTRSVDRFSPAARVLARREPVSRRDSRLVVPSGRADGEDRPSAPARPVDPRAARAARRAAKAAARRRRRVLAFLLVCTAVVAGLAAFAVVPWWSVTIPAALVLLWLVLCRTQVRQARNARWEADLADAIEQEEAVRPGRPAAHAEAPAVRNAQGFEEVAPEEDTIAIPVAVLDAVMVPTEDGGSLWDPLPVTLPTYVTKPKARRTVRTIDLDEPGSWTSGRSDQDSALVAEAQAQAEQTAAEEAPVEQQRAVGS</sequence>
<dbReference type="OrthoDB" id="3218604at2"/>
<evidence type="ECO:0000313" key="3">
    <source>
        <dbReference type="EMBL" id="RYU13948.1"/>
    </source>
</evidence>
<proteinExistence type="predicted"/>
<feature type="region of interest" description="Disordered" evidence="1">
    <location>
        <begin position="243"/>
        <end position="285"/>
    </location>
</feature>
<feature type="transmembrane region" description="Helical" evidence="2">
    <location>
        <begin position="6"/>
        <end position="24"/>
    </location>
</feature>
<accession>A0A4Q5J7S9</accession>
<keyword evidence="4" id="KW-1185">Reference proteome</keyword>
<name>A0A4Q5J7S9_9ACTN</name>
<dbReference type="RefSeq" id="WP_129986068.1">
    <property type="nucleotide sequence ID" value="NZ_SDPU01000013.1"/>
</dbReference>
<evidence type="ECO:0000256" key="2">
    <source>
        <dbReference type="SAM" id="Phobius"/>
    </source>
</evidence>
<evidence type="ECO:0000313" key="4">
    <source>
        <dbReference type="Proteomes" id="UP000291189"/>
    </source>
</evidence>
<keyword evidence="2" id="KW-0472">Membrane</keyword>